<accession>A0A6L2PVY9</accession>
<dbReference type="CDD" id="cd20289">
    <property type="entry name" value="cupin_ADO"/>
    <property type="match status" value="1"/>
</dbReference>
<evidence type="ECO:0000256" key="3">
    <source>
        <dbReference type="ARBA" id="ARBA00023004"/>
    </source>
</evidence>
<reference evidence="5" key="1">
    <citation type="submission" date="2020-01" db="EMBL/GenBank/DDBJ databases">
        <title>Draft genome sequence of the Termite Coptotermes fromosanus.</title>
        <authorList>
            <person name="Itakura S."/>
            <person name="Yosikawa Y."/>
            <person name="Umezawa K."/>
        </authorList>
    </citation>
    <scope>NUCLEOTIDE SEQUENCE [LARGE SCALE GENOMIC DNA]</scope>
</reference>
<evidence type="ECO:0000256" key="2">
    <source>
        <dbReference type="ARBA" id="ARBA00023002"/>
    </source>
</evidence>
<dbReference type="PANTHER" id="PTHR22966">
    <property type="entry name" value="2-AMINOETHANETHIOL DIOXYGENASE"/>
    <property type="match status" value="1"/>
</dbReference>
<dbReference type="Gene3D" id="2.60.120.10">
    <property type="entry name" value="Jelly Rolls"/>
    <property type="match status" value="1"/>
</dbReference>
<evidence type="ECO:0000256" key="1">
    <source>
        <dbReference type="ARBA" id="ARBA00022723"/>
    </source>
</evidence>
<keyword evidence="5" id="KW-1185">Reference proteome</keyword>
<dbReference type="SUPFAM" id="SSF51182">
    <property type="entry name" value="RmlC-like cupins"/>
    <property type="match status" value="1"/>
</dbReference>
<protein>
    <recommendedName>
        <fullName evidence="6">2-aminoethanethiol dioxygenase</fullName>
    </recommendedName>
</protein>
<dbReference type="GO" id="GO:0046872">
    <property type="term" value="F:metal ion binding"/>
    <property type="evidence" value="ECO:0007669"/>
    <property type="project" value="UniProtKB-KW"/>
</dbReference>
<dbReference type="GO" id="GO:0016702">
    <property type="term" value="F:oxidoreductase activity, acting on single donors with incorporation of molecular oxygen, incorporation of two atoms of oxygen"/>
    <property type="evidence" value="ECO:0007669"/>
    <property type="project" value="InterPro"/>
</dbReference>
<organism evidence="4 5">
    <name type="scientific">Coptotermes formosanus</name>
    <name type="common">Formosan subterranean termite</name>
    <dbReference type="NCBI Taxonomy" id="36987"/>
    <lineage>
        <taxon>Eukaryota</taxon>
        <taxon>Metazoa</taxon>
        <taxon>Ecdysozoa</taxon>
        <taxon>Arthropoda</taxon>
        <taxon>Hexapoda</taxon>
        <taxon>Insecta</taxon>
        <taxon>Pterygota</taxon>
        <taxon>Neoptera</taxon>
        <taxon>Polyneoptera</taxon>
        <taxon>Dictyoptera</taxon>
        <taxon>Blattodea</taxon>
        <taxon>Blattoidea</taxon>
        <taxon>Termitoidae</taxon>
        <taxon>Rhinotermitidae</taxon>
        <taxon>Coptotermes</taxon>
    </lineage>
</organism>
<evidence type="ECO:0000313" key="4">
    <source>
        <dbReference type="EMBL" id="GFG34635.1"/>
    </source>
</evidence>
<dbReference type="Pfam" id="PF07847">
    <property type="entry name" value="PCO_ADO"/>
    <property type="match status" value="1"/>
</dbReference>
<dbReference type="PANTHER" id="PTHR22966:SF61">
    <property type="entry name" value="2-AMINOETHANETHIOL DIOXYGENASE"/>
    <property type="match status" value="1"/>
</dbReference>
<dbReference type="FunCoup" id="A0A6L2PVY9">
    <property type="interactions" value="521"/>
</dbReference>
<dbReference type="AlphaFoldDB" id="A0A6L2PVY9"/>
<dbReference type="GO" id="GO:0005739">
    <property type="term" value="C:mitochondrion"/>
    <property type="evidence" value="ECO:0007669"/>
    <property type="project" value="TreeGrafter"/>
</dbReference>
<dbReference type="InParanoid" id="A0A6L2PVY9"/>
<sequence length="239" mass="26572">MASLIERVVRQALRTFSQRQKSNVFDENFEKLKALADQLTAADVKLNIDNLQAAKPVRYESPVTYISVYEDALVTVSIFIVKSGEKLPLHDHPHMYGILKVIAGTVKIQSYTAVSNNAFAESPSSVGRLFCQTSKSRTQRAIKMPEVLVNANDGACFLTPSERNLHEIQSVDGPAAFLDILSPPYVEIGERSCHYFKEENGDVPGPVSSETRLIHIPSPPEYWNDVATYEGPTIRYLAS</sequence>
<dbReference type="OrthoDB" id="271433at2759"/>
<evidence type="ECO:0000313" key="5">
    <source>
        <dbReference type="Proteomes" id="UP000502823"/>
    </source>
</evidence>
<keyword evidence="3" id="KW-0408">Iron</keyword>
<dbReference type="InterPro" id="IPR014710">
    <property type="entry name" value="RmlC-like_jellyroll"/>
</dbReference>
<name>A0A6L2PVY9_COPFO</name>
<comment type="caution">
    <text evidence="4">The sequence shown here is derived from an EMBL/GenBank/DDBJ whole genome shotgun (WGS) entry which is preliminary data.</text>
</comment>
<dbReference type="EMBL" id="BLKM01000501">
    <property type="protein sequence ID" value="GFG34635.1"/>
    <property type="molecule type" value="Genomic_DNA"/>
</dbReference>
<dbReference type="InterPro" id="IPR012864">
    <property type="entry name" value="PCO/ADO"/>
</dbReference>
<keyword evidence="1" id="KW-0479">Metal-binding</keyword>
<gene>
    <name evidence="4" type="ORF">Cfor_03058</name>
</gene>
<keyword evidence="2" id="KW-0560">Oxidoreductase</keyword>
<dbReference type="InterPro" id="IPR011051">
    <property type="entry name" value="RmlC_Cupin_sf"/>
</dbReference>
<evidence type="ECO:0008006" key="6">
    <source>
        <dbReference type="Google" id="ProtNLM"/>
    </source>
</evidence>
<proteinExistence type="predicted"/>
<dbReference type="Proteomes" id="UP000502823">
    <property type="component" value="Unassembled WGS sequence"/>
</dbReference>